<sequence length="249" mass="27964">MDPMVEIQPELENHALREKHAEAQPVDTVMATMKSTLKHTSDAIEPAFRLERQHHFLTAIAGSSVKLNFVLVAILAASVVLNCGLGWVAVHPDRQYFATDNGRLFPLVPLSRPYQKSADVIQFGKDTLTRSFTLDFLNWRQQLEDLRPSYTRDGFAQFIDNLEKMGILDMVKGRRMNMSASVGTGVLTKDGVENGVFLWDLEMPIEIRLEGQTQHLPPQHFNAHLRIVRIPTLDNIQGIGAARLVTDPA</sequence>
<keyword evidence="1" id="KW-1133">Transmembrane helix</keyword>
<feature type="transmembrane region" description="Helical" evidence="1">
    <location>
        <begin position="69"/>
        <end position="90"/>
    </location>
</feature>
<accession>A0A7W2INI7</accession>
<protein>
    <submittedName>
        <fullName evidence="2">DotI/IcmL/TraM family protein</fullName>
    </submittedName>
</protein>
<dbReference type="Pfam" id="PF11393">
    <property type="entry name" value="T4BSS_DotI_IcmL"/>
    <property type="match status" value="1"/>
</dbReference>
<gene>
    <name evidence="2" type="ORF">H3H39_26315</name>
</gene>
<dbReference type="RefSeq" id="WP_182157376.1">
    <property type="nucleotide sequence ID" value="NZ_JACEZU010000019.1"/>
</dbReference>
<proteinExistence type="predicted"/>
<keyword evidence="1" id="KW-0812">Transmembrane</keyword>
<evidence type="ECO:0000256" key="1">
    <source>
        <dbReference type="SAM" id="Phobius"/>
    </source>
</evidence>
<dbReference type="AlphaFoldDB" id="A0A7W2INI7"/>
<keyword evidence="1" id="KW-0472">Membrane</keyword>
<dbReference type="CDD" id="cd16385">
    <property type="entry name" value="IcmL"/>
    <property type="match status" value="1"/>
</dbReference>
<organism evidence="2 3">
    <name type="scientific">Rugamonas apoptosis</name>
    <dbReference type="NCBI Taxonomy" id="2758570"/>
    <lineage>
        <taxon>Bacteria</taxon>
        <taxon>Pseudomonadati</taxon>
        <taxon>Pseudomonadota</taxon>
        <taxon>Betaproteobacteria</taxon>
        <taxon>Burkholderiales</taxon>
        <taxon>Oxalobacteraceae</taxon>
        <taxon>Telluria group</taxon>
        <taxon>Rugamonas</taxon>
    </lineage>
</organism>
<dbReference type="InterPro" id="IPR021055">
    <property type="entry name" value="T4BSS_IcmL/DotI"/>
</dbReference>
<keyword evidence="3" id="KW-1185">Reference proteome</keyword>
<comment type="caution">
    <text evidence="2">The sequence shown here is derived from an EMBL/GenBank/DDBJ whole genome shotgun (WGS) entry which is preliminary data.</text>
</comment>
<dbReference type="Proteomes" id="UP000573499">
    <property type="component" value="Unassembled WGS sequence"/>
</dbReference>
<name>A0A7W2INI7_9BURK</name>
<dbReference type="EMBL" id="JACEZU010000019">
    <property type="protein sequence ID" value="MBA5690557.1"/>
    <property type="molecule type" value="Genomic_DNA"/>
</dbReference>
<reference evidence="2 3" key="1">
    <citation type="submission" date="2020-07" db="EMBL/GenBank/DDBJ databases">
        <title>Novel species isolated from subtropical streams in China.</title>
        <authorList>
            <person name="Lu H."/>
        </authorList>
    </citation>
    <scope>NUCLEOTIDE SEQUENCE [LARGE SCALE GENOMIC DNA]</scope>
    <source>
        <strain evidence="2 3">LX47W</strain>
    </source>
</reference>
<evidence type="ECO:0000313" key="2">
    <source>
        <dbReference type="EMBL" id="MBA5690557.1"/>
    </source>
</evidence>
<evidence type="ECO:0000313" key="3">
    <source>
        <dbReference type="Proteomes" id="UP000573499"/>
    </source>
</evidence>